<comment type="similarity">
    <text evidence="1">Belongs to the N-Me-Phe pilin family.</text>
</comment>
<keyword evidence="2" id="KW-1133">Transmembrane helix</keyword>
<dbReference type="GO" id="GO:0009289">
    <property type="term" value="C:pilus"/>
    <property type="evidence" value="ECO:0007669"/>
    <property type="project" value="InterPro"/>
</dbReference>
<dbReference type="Proteomes" id="UP000490535">
    <property type="component" value="Unassembled WGS sequence"/>
</dbReference>
<gene>
    <name evidence="3" type="primary">fimA_8</name>
    <name evidence="3" type="ORF">GAK29_04395</name>
</gene>
<sequence>MECNSLMIVIAIIGILAAIALLQYQNFVVKSQLTSAVAELNGARPQYELIMNDGSASNNATFTVSNMFFSTSSQFCTYAVHAPVGGIASPALECQLKNVASAIKGESIFLNRDSDGKWSCSTSLGIANKYKPVDCI</sequence>
<protein>
    <submittedName>
        <fullName evidence="3">Fimbrial protein</fullName>
    </submittedName>
</protein>
<evidence type="ECO:0000256" key="1">
    <source>
        <dbReference type="ARBA" id="ARBA00005233"/>
    </source>
</evidence>
<dbReference type="AlphaFoldDB" id="A0A833PAB3"/>
<dbReference type="Pfam" id="PF00114">
    <property type="entry name" value="Pilin"/>
    <property type="match status" value="1"/>
</dbReference>
<evidence type="ECO:0000313" key="3">
    <source>
        <dbReference type="EMBL" id="KAF1017885.1"/>
    </source>
</evidence>
<proteinExistence type="inferred from homology"/>
<comment type="caution">
    <text evidence="3">The sequence shown here is derived from an EMBL/GenBank/DDBJ whole genome shotgun (WGS) entry which is preliminary data.</text>
</comment>
<feature type="transmembrane region" description="Helical" evidence="2">
    <location>
        <begin position="6"/>
        <end position="24"/>
    </location>
</feature>
<accession>A0A833PAB3</accession>
<keyword evidence="2" id="KW-0472">Membrane</keyword>
<dbReference type="InterPro" id="IPR001082">
    <property type="entry name" value="Pilin"/>
</dbReference>
<name>A0A833PAB3_ACIBZ</name>
<dbReference type="InterPro" id="IPR045584">
    <property type="entry name" value="Pilin-like"/>
</dbReference>
<dbReference type="GO" id="GO:0007155">
    <property type="term" value="P:cell adhesion"/>
    <property type="evidence" value="ECO:0007669"/>
    <property type="project" value="InterPro"/>
</dbReference>
<dbReference type="EMBL" id="WNDP01000194">
    <property type="protein sequence ID" value="KAF1017885.1"/>
    <property type="molecule type" value="Genomic_DNA"/>
</dbReference>
<evidence type="ECO:0000256" key="2">
    <source>
        <dbReference type="SAM" id="Phobius"/>
    </source>
</evidence>
<dbReference type="Gene3D" id="3.30.700.10">
    <property type="entry name" value="Glycoprotein, Type 4 Pilin"/>
    <property type="match status" value="1"/>
</dbReference>
<dbReference type="SUPFAM" id="SSF54523">
    <property type="entry name" value="Pili subunits"/>
    <property type="match status" value="1"/>
</dbReference>
<reference evidence="4" key="1">
    <citation type="journal article" date="2020" name="MBio">
        <title>Horizontal gene transfer to a defensive symbiont with a reduced genome amongst a multipartite beetle microbiome.</title>
        <authorList>
            <person name="Waterworth S.C."/>
            <person name="Florez L.V."/>
            <person name="Rees E.R."/>
            <person name="Hertweck C."/>
            <person name="Kaltenpoth M."/>
            <person name="Kwan J.C."/>
        </authorList>
    </citation>
    <scope>NUCLEOTIDE SEQUENCE [LARGE SCALE GENOMIC DNA]</scope>
</reference>
<organism evidence="3 4">
    <name type="scientific">Acinetobacter bereziniae</name>
    <name type="common">Acinetobacter genomosp. 10</name>
    <dbReference type="NCBI Taxonomy" id="106648"/>
    <lineage>
        <taxon>Bacteria</taxon>
        <taxon>Pseudomonadati</taxon>
        <taxon>Pseudomonadota</taxon>
        <taxon>Gammaproteobacteria</taxon>
        <taxon>Moraxellales</taxon>
        <taxon>Moraxellaceae</taxon>
        <taxon>Acinetobacter</taxon>
    </lineage>
</organism>
<keyword evidence="2" id="KW-0812">Transmembrane</keyword>
<evidence type="ECO:0000313" key="4">
    <source>
        <dbReference type="Proteomes" id="UP000490535"/>
    </source>
</evidence>